<feature type="domain" description="Ribosomal RNA methyltransferase FtsJ" evidence="7">
    <location>
        <begin position="55"/>
        <end position="239"/>
    </location>
</feature>
<dbReference type="GO" id="GO:0008168">
    <property type="term" value="F:methyltransferase activity"/>
    <property type="evidence" value="ECO:0007669"/>
    <property type="project" value="UniProtKB-KW"/>
</dbReference>
<dbReference type="InterPro" id="IPR050082">
    <property type="entry name" value="RNA_methyltr_RlmE"/>
</dbReference>
<keyword evidence="5" id="KW-0949">S-adenosyl-L-methionine</keyword>
<sequence length="248" mass="28102">MRFLNNFLTTRCIHTCTPLLREKPTNLKGKKHSSQLWLERQLRDPYVEKAKQENYRCRSAFKLIEINDRKKIFNFGDTVVDCGASPGSWTQVAVNLTNANGKKDGPVGKVIGIDKLPIYPIEGATVIGQMDFTKSEARQKLHELLNQTKANVVLSDMAPNATGVRELDHENIMKLAYCALKFALQVLCKDGVFVTKIWDGSQTTQFYKDLNKFYTNIKMFRPNATRSESSETYLIAKGFKGLKVSSLQ</sequence>
<protein>
    <recommendedName>
        <fullName evidence="6">rRNA methyltransferase 2, mitochondrial</fullName>
    </recommendedName>
</protein>
<comment type="similarity">
    <text evidence="1">Belongs to the class I-like SAM-binding methyltransferase superfamily. RNA methyltransferase RlmE family.</text>
</comment>
<dbReference type="PANTHER" id="PTHR10920:SF18">
    <property type="entry name" value="RRNA METHYLTRANSFERASE 2, MITOCHONDRIAL"/>
    <property type="match status" value="1"/>
</dbReference>
<evidence type="ECO:0000256" key="1">
    <source>
        <dbReference type="ARBA" id="ARBA00009258"/>
    </source>
</evidence>
<evidence type="ECO:0000256" key="3">
    <source>
        <dbReference type="ARBA" id="ARBA00022603"/>
    </source>
</evidence>
<keyword evidence="2" id="KW-0698">rRNA processing</keyword>
<evidence type="ECO:0000313" key="9">
    <source>
        <dbReference type="RefSeq" id="XP_015182278.1"/>
    </source>
</evidence>
<keyword evidence="3 9" id="KW-0489">Methyltransferase</keyword>
<gene>
    <name evidence="9" type="primary">LOC107069462</name>
</gene>
<dbReference type="GeneID" id="107069462"/>
<accession>A0ABM1IPZ1</accession>
<keyword evidence="4" id="KW-0808">Transferase</keyword>
<keyword evidence="8" id="KW-1185">Reference proteome</keyword>
<dbReference type="SUPFAM" id="SSF53335">
    <property type="entry name" value="S-adenosyl-L-methionine-dependent methyltransferases"/>
    <property type="match status" value="1"/>
</dbReference>
<organism evidence="8 9">
    <name type="scientific">Polistes dominula</name>
    <name type="common">European paper wasp</name>
    <name type="synonym">Vespa dominula</name>
    <dbReference type="NCBI Taxonomy" id="743375"/>
    <lineage>
        <taxon>Eukaryota</taxon>
        <taxon>Metazoa</taxon>
        <taxon>Ecdysozoa</taxon>
        <taxon>Arthropoda</taxon>
        <taxon>Hexapoda</taxon>
        <taxon>Insecta</taxon>
        <taxon>Pterygota</taxon>
        <taxon>Neoptera</taxon>
        <taxon>Endopterygota</taxon>
        <taxon>Hymenoptera</taxon>
        <taxon>Apocrita</taxon>
        <taxon>Aculeata</taxon>
        <taxon>Vespoidea</taxon>
        <taxon>Vespidae</taxon>
        <taxon>Polistinae</taxon>
        <taxon>Polistini</taxon>
        <taxon>Polistes</taxon>
    </lineage>
</organism>
<name>A0ABM1IPZ1_POLDO</name>
<dbReference type="Proteomes" id="UP000694924">
    <property type="component" value="Unplaced"/>
</dbReference>
<evidence type="ECO:0000256" key="2">
    <source>
        <dbReference type="ARBA" id="ARBA00022552"/>
    </source>
</evidence>
<proteinExistence type="inferred from homology"/>
<dbReference type="PANTHER" id="PTHR10920">
    <property type="entry name" value="RIBOSOMAL RNA METHYLTRANSFERASE"/>
    <property type="match status" value="1"/>
</dbReference>
<dbReference type="HAMAP" id="MF_01547">
    <property type="entry name" value="RNA_methyltr_E"/>
    <property type="match status" value="1"/>
</dbReference>
<evidence type="ECO:0000256" key="6">
    <source>
        <dbReference type="ARBA" id="ARBA00041184"/>
    </source>
</evidence>
<evidence type="ECO:0000259" key="7">
    <source>
        <dbReference type="Pfam" id="PF01728"/>
    </source>
</evidence>
<dbReference type="InterPro" id="IPR015507">
    <property type="entry name" value="rRNA-MeTfrase_E"/>
</dbReference>
<dbReference type="InterPro" id="IPR029063">
    <property type="entry name" value="SAM-dependent_MTases_sf"/>
</dbReference>
<evidence type="ECO:0000256" key="4">
    <source>
        <dbReference type="ARBA" id="ARBA00022679"/>
    </source>
</evidence>
<evidence type="ECO:0000256" key="5">
    <source>
        <dbReference type="ARBA" id="ARBA00022691"/>
    </source>
</evidence>
<dbReference type="GO" id="GO:0032259">
    <property type="term" value="P:methylation"/>
    <property type="evidence" value="ECO:0007669"/>
    <property type="project" value="UniProtKB-KW"/>
</dbReference>
<reference evidence="9" key="1">
    <citation type="submission" date="2025-08" db="UniProtKB">
        <authorList>
            <consortium name="RefSeq"/>
        </authorList>
    </citation>
    <scope>IDENTIFICATION</scope>
    <source>
        <tissue evidence="9">Whole body</tissue>
    </source>
</reference>
<dbReference type="InterPro" id="IPR002877">
    <property type="entry name" value="RNA_MeTrfase_FtsJ_dom"/>
</dbReference>
<dbReference type="PIRSF" id="PIRSF005461">
    <property type="entry name" value="23S_rRNA_mtase"/>
    <property type="match status" value="1"/>
</dbReference>
<dbReference type="Pfam" id="PF01728">
    <property type="entry name" value="FtsJ"/>
    <property type="match status" value="1"/>
</dbReference>
<dbReference type="RefSeq" id="XP_015182278.1">
    <property type="nucleotide sequence ID" value="XM_015326792.1"/>
</dbReference>
<dbReference type="Gene3D" id="3.40.50.150">
    <property type="entry name" value="Vaccinia Virus protein VP39"/>
    <property type="match status" value="1"/>
</dbReference>
<evidence type="ECO:0000313" key="8">
    <source>
        <dbReference type="Proteomes" id="UP000694924"/>
    </source>
</evidence>